<dbReference type="GO" id="GO:0006417">
    <property type="term" value="P:regulation of translation"/>
    <property type="evidence" value="ECO:0007669"/>
    <property type="project" value="UniProtKB-KW"/>
</dbReference>
<dbReference type="GO" id="GO:0034584">
    <property type="term" value="F:piRNA binding"/>
    <property type="evidence" value="ECO:0007669"/>
    <property type="project" value="Ensembl"/>
</dbReference>
<keyword evidence="8" id="KW-0943">RNA-mediated gene silencing</keyword>
<dbReference type="SMART" id="SM00950">
    <property type="entry name" value="Piwi"/>
    <property type="match status" value="1"/>
</dbReference>
<dbReference type="Pfam" id="PF02171">
    <property type="entry name" value="Piwi"/>
    <property type="match status" value="1"/>
</dbReference>
<dbReference type="GO" id="GO:0019901">
    <property type="term" value="F:protein kinase binding"/>
    <property type="evidence" value="ECO:0007669"/>
    <property type="project" value="Ensembl"/>
</dbReference>
<evidence type="ECO:0000256" key="4">
    <source>
        <dbReference type="ARBA" id="ARBA00022490"/>
    </source>
</evidence>
<evidence type="ECO:0000259" key="11">
    <source>
        <dbReference type="PROSITE" id="PS50821"/>
    </source>
</evidence>
<evidence type="ECO:0000256" key="2">
    <source>
        <dbReference type="ARBA" id="ARBA00022473"/>
    </source>
</evidence>
<dbReference type="CDD" id="cd04658">
    <property type="entry name" value="Piwi_piwi-like_Euk"/>
    <property type="match status" value="1"/>
</dbReference>
<evidence type="ECO:0000256" key="1">
    <source>
        <dbReference type="ARBA" id="ARBA00004496"/>
    </source>
</evidence>
<dbReference type="InterPro" id="IPR012337">
    <property type="entry name" value="RNaseH-like_sf"/>
</dbReference>
<keyword evidence="2" id="KW-0217">Developmental protein</keyword>
<evidence type="ECO:0000313" key="14">
    <source>
        <dbReference type="Proteomes" id="UP000805418"/>
    </source>
</evidence>
<dbReference type="GO" id="GO:0033391">
    <property type="term" value="C:chromatoid body"/>
    <property type="evidence" value="ECO:0007669"/>
    <property type="project" value="Ensembl"/>
</dbReference>
<dbReference type="GO" id="GO:0141006">
    <property type="term" value="P:transposable element silencing by piRNA-mediated heterochromatin formation"/>
    <property type="evidence" value="ECO:0007669"/>
    <property type="project" value="Ensembl"/>
</dbReference>
<keyword evidence="3" id="KW-0488">Methylation</keyword>
<feature type="region of interest" description="Disordered" evidence="10">
    <location>
        <begin position="1"/>
        <end position="39"/>
    </location>
</feature>
<evidence type="ECO:0000256" key="5">
    <source>
        <dbReference type="ARBA" id="ARBA00022801"/>
    </source>
</evidence>
<dbReference type="GO" id="GO:0003729">
    <property type="term" value="F:mRNA binding"/>
    <property type="evidence" value="ECO:0007669"/>
    <property type="project" value="Ensembl"/>
</dbReference>
<proteinExistence type="inferred from homology"/>
<dbReference type="Gene3D" id="3.40.50.2300">
    <property type="match status" value="1"/>
</dbReference>
<feature type="domain" description="PAZ" evidence="11">
    <location>
        <begin position="278"/>
        <end position="391"/>
    </location>
</feature>
<evidence type="ECO:0000256" key="6">
    <source>
        <dbReference type="ARBA" id="ARBA00022845"/>
    </source>
</evidence>
<dbReference type="GO" id="GO:0004521">
    <property type="term" value="F:RNA endonuclease activity"/>
    <property type="evidence" value="ECO:0007669"/>
    <property type="project" value="Ensembl"/>
</dbReference>
<gene>
    <name evidence="13" type="primary">PIWIL1</name>
</gene>
<dbReference type="Gene3D" id="2.170.260.10">
    <property type="entry name" value="paz domain"/>
    <property type="match status" value="1"/>
</dbReference>
<reference evidence="13" key="3">
    <citation type="submission" date="2025-09" db="UniProtKB">
        <authorList>
            <consortium name="Ensembl"/>
        </authorList>
    </citation>
    <scope>IDENTIFICATION</scope>
    <source>
        <strain evidence="13">Boxer</strain>
    </source>
</reference>
<dbReference type="SUPFAM" id="SSF53098">
    <property type="entry name" value="Ribonuclease H-like"/>
    <property type="match status" value="1"/>
</dbReference>
<evidence type="ECO:0000256" key="8">
    <source>
        <dbReference type="ARBA" id="ARBA00023158"/>
    </source>
</evidence>
<dbReference type="GO" id="GO:0140262">
    <property type="term" value="F:mRNA cap binding complex binding"/>
    <property type="evidence" value="ECO:0007669"/>
    <property type="project" value="Ensembl"/>
</dbReference>
<evidence type="ECO:0000256" key="3">
    <source>
        <dbReference type="ARBA" id="ARBA00022481"/>
    </source>
</evidence>
<dbReference type="AlphaFoldDB" id="A0A8I3SCJ5"/>
<organism evidence="13 14">
    <name type="scientific">Canis lupus familiaris</name>
    <name type="common">Dog</name>
    <name type="synonym">Canis familiaris</name>
    <dbReference type="NCBI Taxonomy" id="9615"/>
    <lineage>
        <taxon>Eukaryota</taxon>
        <taxon>Metazoa</taxon>
        <taxon>Chordata</taxon>
        <taxon>Craniata</taxon>
        <taxon>Vertebrata</taxon>
        <taxon>Euteleostomi</taxon>
        <taxon>Mammalia</taxon>
        <taxon>Eutheria</taxon>
        <taxon>Laurasiatheria</taxon>
        <taxon>Carnivora</taxon>
        <taxon>Caniformia</taxon>
        <taxon>Canidae</taxon>
        <taxon>Canis</taxon>
    </lineage>
</organism>
<sequence length="891" mass="101432">MTGRARARARGRARGQETVQHVGATVSQQPGYVQPRPQQPVAEGELVGRGRQRGAVGAAAKSQELQISAGFQELSLAERGGRRRDFHDLGVNTRQNLDHVKESKTGSSGIIVRLSTNHFRLTSRPQWALYQYHIDYNPLMEARRLRSALLFQHEDLIGRCHAFDGTILFLPKRLQHKVTEVFSQTRNGEHVRITITLTNELPPTSPTCLQFYNIIFRRLLKIMNLQQIGRNYYNPSDPIDIPNHRLVIWPGFTTSILQYENNIMLCTDVSHKVLRSETVLDFMFNLYHQTEEHKFQEQVSKELIGLIVLTKYNNKTYRVDDIDWDQNPKSTFKKADGSEVSFLEYYRKQYNQEITDLKQPVLVSQPKRRRGPGGTLPGPAMLIPELCYLTGTAVFGLLPLPLPLLGVLTAPQKSPYCCLIPLVISLTLHYPALQTFRCDPCFYNHIPFNILFEGLTDKMRNDFNVMKDLAVHTRLTPEQRQREVGRLIDYIHKDDNVQRELRDWGLSFDSNLLSFSGRILQAEKIHQGGKTFDYNPQFADWSKETRGAPLISVKPLDNWLLIYTRRNYEAANSLIQNLFKVTPAMGIQMKKAIMIEVDDRTEAYLRVLQQKVTSDTQIVVCLLSSNRKDKYDAIKKYLCTDCPTPSQCVVARTLGKQQTVMAIATKIALQMNCKMGGELWRVDMPLKLAMIVGIDCYHDTTAGRRSIAGFVASINEGMTRWFSRCVFQDRGQELVDGLKVCLQAALRAWNSCNEYMPSRIIVYRDGVGDGQLKTLVNYEVPQFLDCLKSVGRGYNPRLTVIVVKKRVNARFFAQSGGRLQNPLPGTVIDVEVTRPEWASFESLLLASTPTSWLSSWARAFTGSPTCPCPTACTTSDPQETTKRSRFFCWKL</sequence>
<keyword evidence="5" id="KW-0378">Hydrolase</keyword>
<dbReference type="Proteomes" id="UP000805418">
    <property type="component" value="Chromosome 26"/>
</dbReference>
<dbReference type="FunFam" id="2.170.260.10:FF:000003">
    <property type="entry name" value="Piwi-like RNA-mediated gene silencing 2"/>
    <property type="match status" value="1"/>
</dbReference>
<dbReference type="Gene3D" id="3.30.420.10">
    <property type="entry name" value="Ribonuclease H-like superfamily/Ribonuclease H"/>
    <property type="match status" value="1"/>
</dbReference>
<dbReference type="InterPro" id="IPR031320">
    <property type="entry name" value="GAGE"/>
</dbReference>
<evidence type="ECO:0000256" key="9">
    <source>
        <dbReference type="ARBA" id="ARBA00038291"/>
    </source>
</evidence>
<evidence type="ECO:0000313" key="13">
    <source>
        <dbReference type="Ensembl" id="ENSCAFP00845041872.1"/>
    </source>
</evidence>
<dbReference type="GO" id="GO:0140990">
    <property type="term" value="P:primary piRNA processing"/>
    <property type="evidence" value="ECO:0007669"/>
    <property type="project" value="Ensembl"/>
</dbReference>
<dbReference type="GO" id="GO:0097433">
    <property type="term" value="C:dense body"/>
    <property type="evidence" value="ECO:0007669"/>
    <property type="project" value="Ensembl"/>
</dbReference>
<keyword evidence="14" id="KW-1185">Reference proteome</keyword>
<comment type="subcellular location">
    <subcellularLocation>
        <location evidence="1">Cytoplasm</location>
    </subcellularLocation>
</comment>
<keyword evidence="7" id="KW-0694">RNA-binding</keyword>
<dbReference type="PANTHER" id="PTHR22891">
    <property type="entry name" value="EUKARYOTIC TRANSLATION INITIATION FACTOR 2C"/>
    <property type="match status" value="1"/>
</dbReference>
<dbReference type="GO" id="GO:0016787">
    <property type="term" value="F:hydrolase activity"/>
    <property type="evidence" value="ECO:0007669"/>
    <property type="project" value="UniProtKB-KW"/>
</dbReference>
<name>A0A8I3SCJ5_CANLF</name>
<feature type="compositionally biased region" description="Basic residues" evidence="10">
    <location>
        <begin position="1"/>
        <end position="13"/>
    </location>
</feature>
<dbReference type="PROSITE" id="PS50822">
    <property type="entry name" value="PIWI"/>
    <property type="match status" value="1"/>
</dbReference>
<dbReference type="GO" id="GO:0003727">
    <property type="term" value="F:single-stranded RNA binding"/>
    <property type="evidence" value="ECO:0007669"/>
    <property type="project" value="Ensembl"/>
</dbReference>
<dbReference type="OrthoDB" id="445936at2759"/>
<comment type="similarity">
    <text evidence="9">Belongs to the argonaute family. Piwi subfamily.</text>
</comment>
<dbReference type="FunFam" id="3.40.50.2300:FF:000131">
    <property type="entry name" value="Piwi-like RNA-mediated gene silencing 1"/>
    <property type="match status" value="1"/>
</dbReference>
<dbReference type="SUPFAM" id="SSF101690">
    <property type="entry name" value="PAZ domain"/>
    <property type="match status" value="1"/>
</dbReference>
<dbReference type="Pfam" id="PF05831">
    <property type="entry name" value="GAGE"/>
    <property type="match status" value="1"/>
</dbReference>
<dbReference type="GO" id="GO:0140991">
    <property type="term" value="P:piRNA-mediated gene silencing by mRNA destabilization"/>
    <property type="evidence" value="ECO:0007669"/>
    <property type="project" value="Ensembl"/>
</dbReference>
<evidence type="ECO:0000256" key="7">
    <source>
        <dbReference type="ARBA" id="ARBA00022884"/>
    </source>
</evidence>
<dbReference type="Ensembl" id="ENSCAFT00845053314.1">
    <property type="protein sequence ID" value="ENSCAFP00845041872.1"/>
    <property type="gene ID" value="ENSCAFG00845030071.1"/>
</dbReference>
<evidence type="ECO:0000259" key="12">
    <source>
        <dbReference type="PROSITE" id="PS50822"/>
    </source>
</evidence>
<reference evidence="13" key="1">
    <citation type="submission" date="2020-03" db="EMBL/GenBank/DDBJ databases">
        <title>Long-read based genome assembly of a Labrador retriever dog.</title>
        <authorList>
            <person name="Eory L."/>
            <person name="Zhang W."/>
            <person name="Schoenebeck J."/>
        </authorList>
    </citation>
    <scope>NUCLEOTIDE SEQUENCE [LARGE SCALE GENOMIC DNA]</scope>
    <source>
        <strain evidence="13">Labrador retriever</strain>
    </source>
</reference>
<dbReference type="GeneTree" id="ENSGT00950000183200"/>
<evidence type="ECO:0000256" key="10">
    <source>
        <dbReference type="SAM" id="MobiDB-lite"/>
    </source>
</evidence>
<dbReference type="Pfam" id="PF08699">
    <property type="entry name" value="ArgoL1"/>
    <property type="match status" value="1"/>
</dbReference>
<dbReference type="InterPro" id="IPR003100">
    <property type="entry name" value="PAZ_dom"/>
</dbReference>
<dbReference type="Pfam" id="PF23278">
    <property type="entry name" value="Piwi_N"/>
    <property type="match status" value="1"/>
</dbReference>
<dbReference type="GO" id="GO:0035092">
    <property type="term" value="P:sperm DNA condensation"/>
    <property type="evidence" value="ECO:0007669"/>
    <property type="project" value="Ensembl"/>
</dbReference>
<keyword evidence="4" id="KW-0963">Cytoplasm</keyword>
<dbReference type="InterPro" id="IPR036085">
    <property type="entry name" value="PAZ_dom_sf"/>
</dbReference>
<dbReference type="InterPro" id="IPR003165">
    <property type="entry name" value="Piwi"/>
</dbReference>
<feature type="domain" description="Piwi" evidence="12">
    <location>
        <begin position="618"/>
        <end position="828"/>
    </location>
</feature>
<accession>A0A8I3SCJ5</accession>
<dbReference type="SMART" id="SM01379">
    <property type="entry name" value="GAGE"/>
    <property type="match status" value="1"/>
</dbReference>
<dbReference type="InterPro" id="IPR014811">
    <property type="entry name" value="ArgoL1"/>
</dbReference>
<dbReference type="CDD" id="cd02845">
    <property type="entry name" value="PAZ_piwi_like"/>
    <property type="match status" value="1"/>
</dbReference>
<reference evidence="13" key="2">
    <citation type="submission" date="2025-08" db="UniProtKB">
        <authorList>
            <consortium name="Ensembl"/>
        </authorList>
    </citation>
    <scope>IDENTIFICATION</scope>
    <source>
        <strain evidence="13">Boxer</strain>
    </source>
</reference>
<protein>
    <submittedName>
        <fullName evidence="13">Piwi like RNA-mediated silencing 1</fullName>
    </submittedName>
</protein>
<dbReference type="Pfam" id="PF02170">
    <property type="entry name" value="PAZ"/>
    <property type="match status" value="1"/>
</dbReference>
<dbReference type="GO" id="GO:0005634">
    <property type="term" value="C:nucleus"/>
    <property type="evidence" value="ECO:0007669"/>
    <property type="project" value="Ensembl"/>
</dbReference>
<keyword evidence="6" id="KW-0810">Translation regulation</keyword>
<dbReference type="SMART" id="SM00949">
    <property type="entry name" value="PAZ"/>
    <property type="match status" value="1"/>
</dbReference>
<dbReference type="InterPro" id="IPR036397">
    <property type="entry name" value="RNaseH_sf"/>
</dbReference>
<dbReference type="PROSITE" id="PS50821">
    <property type="entry name" value="PAZ"/>
    <property type="match status" value="1"/>
</dbReference>